<name>A0ABR6KJ98_9BACT</name>
<protein>
    <submittedName>
        <fullName evidence="1">Uncharacterized protein</fullName>
    </submittedName>
</protein>
<proteinExistence type="predicted"/>
<evidence type="ECO:0000313" key="2">
    <source>
        <dbReference type="Proteomes" id="UP000533637"/>
    </source>
</evidence>
<comment type="caution">
    <text evidence="1">The sequence shown here is derived from an EMBL/GenBank/DDBJ whole genome shotgun (WGS) entry which is preliminary data.</text>
</comment>
<gene>
    <name evidence="1" type="ORF">GGQ57_001307</name>
</gene>
<dbReference type="Proteomes" id="UP000533637">
    <property type="component" value="Unassembled WGS sequence"/>
</dbReference>
<evidence type="ECO:0000313" key="1">
    <source>
        <dbReference type="EMBL" id="MBB4621413.1"/>
    </source>
</evidence>
<accession>A0ABR6KJ98</accession>
<dbReference type="EMBL" id="JACHOC010000002">
    <property type="protein sequence ID" value="MBB4621413.1"/>
    <property type="molecule type" value="Genomic_DNA"/>
</dbReference>
<keyword evidence="2" id="KW-1185">Reference proteome</keyword>
<organism evidence="1 2">
    <name type="scientific">Parabacteroides faecis</name>
    <dbReference type="NCBI Taxonomy" id="1217282"/>
    <lineage>
        <taxon>Bacteria</taxon>
        <taxon>Pseudomonadati</taxon>
        <taxon>Bacteroidota</taxon>
        <taxon>Bacteroidia</taxon>
        <taxon>Bacteroidales</taxon>
        <taxon>Tannerellaceae</taxon>
        <taxon>Parabacteroides</taxon>
    </lineage>
</organism>
<reference evidence="1 2" key="1">
    <citation type="submission" date="2020-08" db="EMBL/GenBank/DDBJ databases">
        <title>Genomic Encyclopedia of Type Strains, Phase IV (KMG-IV): sequencing the most valuable type-strain genomes for metagenomic binning, comparative biology and taxonomic classification.</title>
        <authorList>
            <person name="Goeker M."/>
        </authorList>
    </citation>
    <scope>NUCLEOTIDE SEQUENCE [LARGE SCALE GENOMIC DNA]</scope>
    <source>
        <strain evidence="1 2">DSM 102983</strain>
    </source>
</reference>
<sequence length="42" mass="4957">MPKSYYRMQITQNTQSFADFLINNTYGLRDSALCLRILRSLI</sequence>